<organism evidence="2 3">
    <name type="scientific">Besnoitia besnoiti</name>
    <name type="common">Apicomplexan protozoan</name>
    <dbReference type="NCBI Taxonomy" id="94643"/>
    <lineage>
        <taxon>Eukaryota</taxon>
        <taxon>Sar</taxon>
        <taxon>Alveolata</taxon>
        <taxon>Apicomplexa</taxon>
        <taxon>Conoidasida</taxon>
        <taxon>Coccidia</taxon>
        <taxon>Eucoccidiorida</taxon>
        <taxon>Eimeriorina</taxon>
        <taxon>Sarcocystidae</taxon>
        <taxon>Besnoitia</taxon>
    </lineage>
</organism>
<feature type="compositionally biased region" description="Low complexity" evidence="1">
    <location>
        <begin position="630"/>
        <end position="644"/>
    </location>
</feature>
<feature type="region of interest" description="Disordered" evidence="1">
    <location>
        <begin position="254"/>
        <end position="288"/>
    </location>
</feature>
<dbReference type="OrthoDB" id="360686at2759"/>
<feature type="region of interest" description="Disordered" evidence="1">
    <location>
        <begin position="473"/>
        <end position="500"/>
    </location>
</feature>
<feature type="compositionally biased region" description="Basic and acidic residues" evidence="1">
    <location>
        <begin position="172"/>
        <end position="182"/>
    </location>
</feature>
<feature type="compositionally biased region" description="Basic and acidic residues" evidence="1">
    <location>
        <begin position="581"/>
        <end position="600"/>
    </location>
</feature>
<feature type="region of interest" description="Disordered" evidence="1">
    <location>
        <begin position="1"/>
        <end position="223"/>
    </location>
</feature>
<comment type="caution">
    <text evidence="2">The sequence shown here is derived from an EMBL/GenBank/DDBJ whole genome shotgun (WGS) entry which is preliminary data.</text>
</comment>
<name>A0A2A9M7J7_BESBE</name>
<feature type="compositionally biased region" description="Low complexity" evidence="1">
    <location>
        <begin position="260"/>
        <end position="269"/>
    </location>
</feature>
<feature type="compositionally biased region" description="Basic and acidic residues" evidence="1">
    <location>
        <begin position="684"/>
        <end position="736"/>
    </location>
</feature>
<feature type="compositionally biased region" description="Low complexity" evidence="1">
    <location>
        <begin position="9"/>
        <end position="23"/>
    </location>
</feature>
<feature type="compositionally biased region" description="Polar residues" evidence="1">
    <location>
        <begin position="760"/>
        <end position="771"/>
    </location>
</feature>
<feature type="compositionally biased region" description="Polar residues" evidence="1">
    <location>
        <begin position="206"/>
        <end position="220"/>
    </location>
</feature>
<dbReference type="KEGG" id="bbes:BESB_070610"/>
<dbReference type="GeneID" id="40311987"/>
<feature type="region of interest" description="Disordered" evidence="1">
    <location>
        <begin position="566"/>
        <end position="777"/>
    </location>
</feature>
<feature type="compositionally biased region" description="Low complexity" evidence="1">
    <location>
        <begin position="659"/>
        <end position="668"/>
    </location>
</feature>
<accession>A0A2A9M7J7</accession>
<dbReference type="AlphaFoldDB" id="A0A2A9M7J7"/>
<protein>
    <submittedName>
        <fullName evidence="2">Uncharacterized protein</fullName>
    </submittedName>
</protein>
<feature type="compositionally biased region" description="Basic and acidic residues" evidence="1">
    <location>
        <begin position="645"/>
        <end position="658"/>
    </location>
</feature>
<dbReference type="RefSeq" id="XP_029217918.1">
    <property type="nucleotide sequence ID" value="XM_029365434.1"/>
</dbReference>
<dbReference type="Proteomes" id="UP000224006">
    <property type="component" value="Unassembled WGS sequence"/>
</dbReference>
<sequence>MEDPREPSASAAEPGDAPHAAAPSPMGFPAHPLLSSSEQAALSTSSSPSETAAVSMSPSPAGSRCLSPAGSRCLSPASRASAPSPATAGARRVGFSQAVGHGDDAAPGLERNLEPSCSEENSGPRRQSPPDRQISRQKSTLRRHDSKYALQSVPRPQLSMKAVAAAAAAQLREPEEGEHGQEAPRAADLSRIQRAGEGDDLDGAASSVTTAPTHQGSVMSNDLGGFYRKLLGDDWREQIEEMNQENLLGAFDEADEEEAASPGGAAAAHTADDDLNLPDKHHGKVRQRIRRRDVVASQDISDQVADDLHLGEDEEPLITPEDIAEIRASAWIPAGEGLPVLSEMELGYHRAWDVGKKGCLAVKVDGIWDSAVKGNKMRFFVMDGTDAESFLTFYSKSDLQAARGMQSEKLGIITAWDMRDGYWNYAKKKVFIQRSDRKNRECILEGFTTEFYDAMLLCIWEMCVQAAIEQLKHQRRRERNKRRQSLCGGGDASSRAVGRGAETRRVSAALVAFKDIARGEDGGHSRYPSPDSKKGVAEMREAAAAHREVMKQLCAEWRSVFSTRIQEESNPGRRLHRKDRKRGEGESPRDIKKREKEGKSPRMPHQYSMKRTVSRPRSRKDWRERDEKGSAPSSPRSGAAAGRQSSRDGLDAAPHDPDSSSSVSSASVTGGRREDVTEEGDEGSTEKRETDLRDGEGRSDGDEQRTGDDGSESDRPGGRVDRDGTAGSREFGEIRRQLLKFQSHQRQMHREQLVNGGNSGEAQTDGSSSQWRAGGTRRISSLPLEDLSRHQAAGVEYRQAASMGTGGGRGRKKSLAASKRGPGSAAGGYANKLSKYETLNRVPPARPQGNETPLLTPGEKTPRDPEDERPMFG</sequence>
<dbReference type="EMBL" id="NWUJ01000007">
    <property type="protein sequence ID" value="PFH33909.1"/>
    <property type="molecule type" value="Genomic_DNA"/>
</dbReference>
<feature type="compositionally biased region" description="Basic and acidic residues" evidence="1">
    <location>
        <begin position="860"/>
        <end position="873"/>
    </location>
</feature>
<reference evidence="2 3" key="1">
    <citation type="submission" date="2017-09" db="EMBL/GenBank/DDBJ databases">
        <title>Genome sequencing of Besnoitia besnoiti strain Bb-Ger1.</title>
        <authorList>
            <person name="Schares G."/>
            <person name="Venepally P."/>
            <person name="Lorenzi H.A."/>
        </authorList>
    </citation>
    <scope>NUCLEOTIDE SEQUENCE [LARGE SCALE GENOMIC DNA]</scope>
    <source>
        <strain evidence="2 3">Bb-Ger1</strain>
    </source>
</reference>
<evidence type="ECO:0000256" key="1">
    <source>
        <dbReference type="SAM" id="MobiDB-lite"/>
    </source>
</evidence>
<evidence type="ECO:0000313" key="2">
    <source>
        <dbReference type="EMBL" id="PFH33909.1"/>
    </source>
</evidence>
<dbReference type="VEuPathDB" id="ToxoDB:BESB_070610"/>
<feature type="compositionally biased region" description="Basic and acidic residues" evidence="1">
    <location>
        <begin position="619"/>
        <end position="629"/>
    </location>
</feature>
<feature type="compositionally biased region" description="Low complexity" evidence="1">
    <location>
        <begin position="75"/>
        <end position="92"/>
    </location>
</feature>
<proteinExistence type="predicted"/>
<feature type="region of interest" description="Disordered" evidence="1">
    <location>
        <begin position="797"/>
        <end position="873"/>
    </location>
</feature>
<keyword evidence="3" id="KW-1185">Reference proteome</keyword>
<feature type="compositionally biased region" description="Low complexity" evidence="1">
    <location>
        <begin position="34"/>
        <end position="57"/>
    </location>
</feature>
<gene>
    <name evidence="2" type="ORF">BESB_070610</name>
</gene>
<evidence type="ECO:0000313" key="3">
    <source>
        <dbReference type="Proteomes" id="UP000224006"/>
    </source>
</evidence>
<feature type="compositionally biased region" description="Basic residues" evidence="1">
    <location>
        <begin position="473"/>
        <end position="484"/>
    </location>
</feature>